<dbReference type="EMBL" id="MN586027">
    <property type="protein sequence ID" value="QGJ93524.1"/>
    <property type="molecule type" value="Genomic_DNA"/>
</dbReference>
<reference evidence="1 2" key="1">
    <citation type="submission" date="2019-10" db="EMBL/GenBank/DDBJ databases">
        <authorList>
            <person name="Garlena R.A."/>
            <person name="Russell D.A."/>
            <person name="Pope W.H."/>
            <person name="Jacobs-Sera D."/>
            <person name="Hatfull G.F."/>
        </authorList>
    </citation>
    <scope>NUCLEOTIDE SEQUENCE [LARGE SCALE GENOMIC DNA]</scope>
</reference>
<name>A0A649VMW4_9CAUD</name>
<keyword evidence="2" id="KW-1185">Reference proteome</keyword>
<sequence>MRSSVETLSAVAANQVTGLTLAEIYQFVQEADAAGIDPREPVVIKVGFRSQLKCLSVCNSPARVVKP</sequence>
<accession>A0A649VMW4</accession>
<dbReference type="KEGG" id="vg:55814528"/>
<evidence type="ECO:0000313" key="1">
    <source>
        <dbReference type="EMBL" id="QGJ93524.1"/>
    </source>
</evidence>
<evidence type="ECO:0000313" key="2">
    <source>
        <dbReference type="Proteomes" id="UP000427282"/>
    </source>
</evidence>
<protein>
    <submittedName>
        <fullName evidence="1">Uncharacterized protein</fullName>
    </submittedName>
</protein>
<proteinExistence type="predicted"/>
<dbReference type="Proteomes" id="UP000427282">
    <property type="component" value="Segment"/>
</dbReference>
<dbReference type="RefSeq" id="YP_009885156.1">
    <property type="nucleotide sequence ID" value="NC_049478.1"/>
</dbReference>
<dbReference type="GeneID" id="55814528"/>
<gene>
    <name evidence="1" type="primary">76</name>
    <name evidence="1" type="ORF">SEA_MUFASA8_76</name>
</gene>
<organism evidence="1 2">
    <name type="scientific">Arthrobacter phage Mufasa8</name>
    <dbReference type="NCBI Taxonomy" id="2656526"/>
    <lineage>
        <taxon>Viruses</taxon>
        <taxon>Duplodnaviria</taxon>
        <taxon>Heunggongvirae</taxon>
        <taxon>Uroviricota</taxon>
        <taxon>Caudoviricetes</taxon>
        <taxon>Mufasoctovirus</taxon>
        <taxon>Mufasoctovirus mufasa8</taxon>
    </lineage>
</organism>